<dbReference type="SFLD" id="SFLDG01019">
    <property type="entry name" value="Terpene_Cyclase_Like_1_C_Termi"/>
    <property type="match status" value="1"/>
</dbReference>
<evidence type="ECO:0000313" key="4">
    <source>
        <dbReference type="EMBL" id="BAX34754.1"/>
    </source>
</evidence>
<dbReference type="GO" id="GO:0000287">
    <property type="term" value="F:magnesium ion binding"/>
    <property type="evidence" value="ECO:0007669"/>
    <property type="project" value="InterPro"/>
</dbReference>
<keyword evidence="1" id="KW-0479">Metal-binding</keyword>
<name>A0A1W7HBX5_SCODU</name>
<dbReference type="FunFam" id="1.10.600.10:FF:000007">
    <property type="entry name" value="Isoprene synthase, chloroplastic"/>
    <property type="match status" value="1"/>
</dbReference>
<dbReference type="InterPro" id="IPR008930">
    <property type="entry name" value="Terpenoid_cyclase/PrenylTrfase"/>
</dbReference>
<accession>A0A1W7HBX5</accession>
<organism evidence="4">
    <name type="scientific">Scoparia dulcis</name>
    <name type="common">Sweet broom</name>
    <name type="synonym">Capraria dulcis</name>
    <dbReference type="NCBI Taxonomy" id="107240"/>
    <lineage>
        <taxon>Eukaryota</taxon>
        <taxon>Viridiplantae</taxon>
        <taxon>Streptophyta</taxon>
        <taxon>Embryophyta</taxon>
        <taxon>Tracheophyta</taxon>
        <taxon>Spermatophyta</taxon>
        <taxon>Magnoliopsida</taxon>
        <taxon>eudicotyledons</taxon>
        <taxon>Gunneridae</taxon>
        <taxon>Pentapetalae</taxon>
        <taxon>asterids</taxon>
        <taxon>lamiids</taxon>
        <taxon>Lamiales</taxon>
        <taxon>Plantaginaceae</taxon>
        <taxon>Gratioleae</taxon>
        <taxon>Scoparia</taxon>
    </lineage>
</organism>
<dbReference type="SMR" id="A0A1W7HBX5"/>
<evidence type="ECO:0000259" key="3">
    <source>
        <dbReference type="Pfam" id="PF03936"/>
    </source>
</evidence>
<dbReference type="Pfam" id="PF03936">
    <property type="entry name" value="Terpene_synth_C"/>
    <property type="match status" value="1"/>
</dbReference>
<dbReference type="EMBL" id="FX983129">
    <property type="protein sequence ID" value="BAX34754.1"/>
    <property type="molecule type" value="mRNA"/>
</dbReference>
<feature type="domain" description="Terpene synthase metal-binding" evidence="3">
    <location>
        <begin position="271"/>
        <end position="512"/>
    </location>
</feature>
<dbReference type="SUPFAM" id="SSF48576">
    <property type="entry name" value="Terpenoid synthases"/>
    <property type="match status" value="1"/>
</dbReference>
<dbReference type="InterPro" id="IPR050148">
    <property type="entry name" value="Terpene_synthase-like"/>
</dbReference>
<dbReference type="InterPro" id="IPR044814">
    <property type="entry name" value="Terpene_cyclase_plant_C1"/>
</dbReference>
<proteinExistence type="evidence at transcript level"/>
<dbReference type="GO" id="GO:0016102">
    <property type="term" value="P:diterpenoid biosynthetic process"/>
    <property type="evidence" value="ECO:0007669"/>
    <property type="project" value="InterPro"/>
</dbReference>
<dbReference type="PANTHER" id="PTHR31225">
    <property type="entry name" value="OS04G0344100 PROTEIN-RELATED"/>
    <property type="match status" value="1"/>
</dbReference>
<evidence type="ECO:0000259" key="2">
    <source>
        <dbReference type="Pfam" id="PF01397"/>
    </source>
</evidence>
<dbReference type="Pfam" id="PF01397">
    <property type="entry name" value="Terpene_synth"/>
    <property type="match status" value="1"/>
</dbReference>
<dbReference type="Gene3D" id="1.10.600.10">
    <property type="entry name" value="Farnesyl Diphosphate Synthase"/>
    <property type="match status" value="1"/>
</dbReference>
<feature type="domain" description="Terpene synthase N-terminal" evidence="2">
    <location>
        <begin position="29"/>
        <end position="211"/>
    </location>
</feature>
<dbReference type="InterPro" id="IPR034741">
    <property type="entry name" value="Terpene_cyclase-like_1_C"/>
</dbReference>
<dbReference type="SUPFAM" id="SSF48239">
    <property type="entry name" value="Terpenoid cyclases/Protein prenyltransferases"/>
    <property type="match status" value="1"/>
</dbReference>
<dbReference type="PANTHER" id="PTHR31225:SF205">
    <property type="entry name" value="(-)-GERMACRENE D SYNTHASE-LIKE"/>
    <property type="match status" value="1"/>
</dbReference>
<dbReference type="InterPro" id="IPR005630">
    <property type="entry name" value="Terpene_synthase_metal-bd"/>
</dbReference>
<dbReference type="InterPro" id="IPR036965">
    <property type="entry name" value="Terpene_synth_N_sf"/>
</dbReference>
<dbReference type="InterPro" id="IPR008949">
    <property type="entry name" value="Isoprenoid_synthase_dom_sf"/>
</dbReference>
<reference evidence="4" key="1">
    <citation type="journal article" date="2017" name="Sci. Rep.">
        <title>Elucidation of terpenoid metabolism in Scoparia dulcis by RNA-seq analysis.</title>
        <authorList>
            <person name="Yamamura Y."/>
            <person name="Kurosaki F."/>
            <person name="Lee J.B."/>
        </authorList>
    </citation>
    <scope>NUCLEOTIDE SEQUENCE</scope>
    <source>
        <tissue evidence="4">Mixture of leaf and root</tissue>
    </source>
</reference>
<evidence type="ECO:0000256" key="1">
    <source>
        <dbReference type="ARBA" id="ARBA00022723"/>
    </source>
</evidence>
<dbReference type="InterPro" id="IPR001906">
    <property type="entry name" value="Terpene_synth_N"/>
</dbReference>
<dbReference type="CDD" id="cd00684">
    <property type="entry name" value="Terpene_cyclase_plant_C1"/>
    <property type="match status" value="1"/>
</dbReference>
<dbReference type="GO" id="GO:0010333">
    <property type="term" value="F:terpene synthase activity"/>
    <property type="evidence" value="ECO:0007669"/>
    <property type="project" value="InterPro"/>
</dbReference>
<dbReference type="Gene3D" id="1.50.10.130">
    <property type="entry name" value="Terpene synthase, N-terminal domain"/>
    <property type="match status" value="1"/>
</dbReference>
<sequence length="569" mass="66176">MVLLGVASATTAFSPCTSRPLAKYHPNLWDSIFLSEVPETNEQAKAGQVKLIEELTEEVGNELKGLTTNRDYAGQIRMVDTIQRLGIAYHFEPEIDQALQCVFETFDVFCEHNHDNLYVIALGFRLLRQHGYRVSSEIFEKFKDSEGEFKLPNPEDLSSVMGMLEFYEATHLRVHDEDILENGFVFARNFLEFALPCLSNPAVAEQVSHALKWYSNRRGLPRLEARFYISIYAKIHPSLHHQGLLRLAKLDFNLLQSLHKKELSEIYRWWKSLEVEKKFPYTRDRIVELYFWTLGICYEPKYAVARKIQTKVQAMISILDDTYDAYGTFPELKILTEAIERWDVSCLDQLPEYMQFLYRVLLDLFQEIEEEEVVRQAGTYRVTYGIEAIKEVARAYFDEAKWREENYTPTMEEYMSVATRSSGYVSLIVISFLGIDGNIANREAFDWVLSEPDMVKATTIICRLIDDMVGHQFDRQRDHIPSAVECYMNEHNVSEEEVCDKLNIQIEAAWKDLNQGFMRPTAIPVPLLHRIFNFACVIEVVYKKGDWYTNVGPEMQSYIRQILIDPVPE</sequence>
<protein>
    <submittedName>
        <fullName evidence="4">Terpene synthase</fullName>
    </submittedName>
</protein>
<dbReference type="AlphaFoldDB" id="A0A1W7HBX5"/>
<dbReference type="SFLD" id="SFLDS00005">
    <property type="entry name" value="Isoprenoid_Synthase_Type_I"/>
    <property type="match status" value="1"/>
</dbReference>